<comment type="subunit">
    <text evidence="3">Monomer.</text>
</comment>
<organism evidence="13 14">
    <name type="scientific">Rhodanobacter humi</name>
    <dbReference type="NCBI Taxonomy" id="1888173"/>
    <lineage>
        <taxon>Bacteria</taxon>
        <taxon>Pseudomonadati</taxon>
        <taxon>Pseudomonadota</taxon>
        <taxon>Gammaproteobacteria</taxon>
        <taxon>Lysobacterales</taxon>
        <taxon>Rhodanobacteraceae</taxon>
        <taxon>Rhodanobacter</taxon>
    </lineage>
</organism>
<keyword evidence="4 10" id="KW-0475">Mercuric resistance</keyword>
<evidence type="ECO:0000256" key="10">
    <source>
        <dbReference type="RuleBase" id="RU361212"/>
    </source>
</evidence>
<feature type="chain" id="PRO_5045178949" description="Periplasmic mercury ion-binding protein" evidence="11">
    <location>
        <begin position="22"/>
        <end position="93"/>
    </location>
</feature>
<comment type="caution">
    <text evidence="13">The sequence shown here is derived from an EMBL/GenBank/DDBJ whole genome shotgun (WGS) entry which is preliminary data.</text>
</comment>
<dbReference type="PRINTS" id="PR00946">
    <property type="entry name" value="HGSCAVENGER"/>
</dbReference>
<dbReference type="InterPro" id="IPR001802">
    <property type="entry name" value="MerP/CopZ"/>
</dbReference>
<keyword evidence="8 10" id="KW-0476">Mercury</keyword>
<dbReference type="PROSITE" id="PS50846">
    <property type="entry name" value="HMA_2"/>
    <property type="match status" value="1"/>
</dbReference>
<comment type="subcellular location">
    <subcellularLocation>
        <location evidence="1 10">Periplasm</location>
    </subcellularLocation>
</comment>
<evidence type="ECO:0000256" key="4">
    <source>
        <dbReference type="ARBA" id="ARBA00022466"/>
    </source>
</evidence>
<dbReference type="Gene3D" id="3.30.70.100">
    <property type="match status" value="1"/>
</dbReference>
<comment type="function">
    <text evidence="9 10">Involved in mercury resistance. Acts as a mercury scavenger that specifically binds to a mercuric ion in the periplasm and probably passes it to the cytoplasmic mercuric reductase MerA via the mercuric transport protein MerT.</text>
</comment>
<evidence type="ECO:0000256" key="3">
    <source>
        <dbReference type="ARBA" id="ARBA00011245"/>
    </source>
</evidence>
<proteinExistence type="inferred from homology"/>
<keyword evidence="14" id="KW-1185">Reference proteome</keyword>
<evidence type="ECO:0000259" key="12">
    <source>
        <dbReference type="PROSITE" id="PS50846"/>
    </source>
</evidence>
<keyword evidence="6 11" id="KW-0732">Signal</keyword>
<feature type="domain" description="HMA" evidence="12">
    <location>
        <begin position="24"/>
        <end position="90"/>
    </location>
</feature>
<feature type="signal peptide" evidence="11">
    <location>
        <begin position="1"/>
        <end position="21"/>
    </location>
</feature>
<evidence type="ECO:0000256" key="6">
    <source>
        <dbReference type="ARBA" id="ARBA00022729"/>
    </source>
</evidence>
<keyword evidence="5 10" id="KW-0479">Metal-binding</keyword>
<evidence type="ECO:0000256" key="2">
    <source>
        <dbReference type="ARBA" id="ARBA00005938"/>
    </source>
</evidence>
<accession>A0ABV4AVB9</accession>
<dbReference type="InterPro" id="IPR036163">
    <property type="entry name" value="HMA_dom_sf"/>
</dbReference>
<evidence type="ECO:0000256" key="9">
    <source>
        <dbReference type="ARBA" id="ARBA00045344"/>
    </source>
</evidence>
<evidence type="ECO:0000313" key="14">
    <source>
        <dbReference type="Proteomes" id="UP001562159"/>
    </source>
</evidence>
<evidence type="ECO:0000256" key="5">
    <source>
        <dbReference type="ARBA" id="ARBA00022723"/>
    </source>
</evidence>
<dbReference type="InterPro" id="IPR017969">
    <property type="entry name" value="Heavy-metal-associated_CS"/>
</dbReference>
<evidence type="ECO:0000256" key="11">
    <source>
        <dbReference type="SAM" id="SignalP"/>
    </source>
</evidence>
<evidence type="ECO:0000256" key="8">
    <source>
        <dbReference type="ARBA" id="ARBA00022914"/>
    </source>
</evidence>
<reference evidence="13 14" key="1">
    <citation type="submission" date="2024-07" db="EMBL/GenBank/DDBJ databases">
        <title>Molecular mechanisms and environmental adaptations of flagellar loss and biofilm growth of Rhodanobacter under environmental stress.</title>
        <authorList>
            <person name="Chen M."/>
        </authorList>
    </citation>
    <scope>NUCLEOTIDE SEQUENCE [LARGE SCALE GENOMIC DNA]</scope>
    <source>
        <strain evidence="13 14">RS22</strain>
    </source>
</reference>
<evidence type="ECO:0000256" key="7">
    <source>
        <dbReference type="ARBA" id="ARBA00022764"/>
    </source>
</evidence>
<evidence type="ECO:0000256" key="1">
    <source>
        <dbReference type="ARBA" id="ARBA00004418"/>
    </source>
</evidence>
<keyword evidence="7 10" id="KW-0574">Periplasm</keyword>
<dbReference type="InterPro" id="IPR006121">
    <property type="entry name" value="HMA_dom"/>
</dbReference>
<dbReference type="SUPFAM" id="SSF55008">
    <property type="entry name" value="HMA, heavy metal-associated domain"/>
    <property type="match status" value="1"/>
</dbReference>
<sequence>MKKATLAFALILAGVSTAGLATTRTVTLDVPGMTCPTCPITIKKALQKIDGVGGITANVDKKTVTVTYDDAKTQPTTLTHATADAGYPSTVQH</sequence>
<dbReference type="PROSITE" id="PS01047">
    <property type="entry name" value="HMA_1"/>
    <property type="match status" value="1"/>
</dbReference>
<dbReference type="InterPro" id="IPR011795">
    <property type="entry name" value="MerP"/>
</dbReference>
<name>A0ABV4AVB9_9GAMM</name>
<dbReference type="EMBL" id="JBGBPY010000001">
    <property type="protein sequence ID" value="MEY2184337.1"/>
    <property type="molecule type" value="Genomic_DNA"/>
</dbReference>
<dbReference type="NCBIfam" id="TIGR02052">
    <property type="entry name" value="MerP"/>
    <property type="match status" value="1"/>
</dbReference>
<evidence type="ECO:0000313" key="13">
    <source>
        <dbReference type="EMBL" id="MEY2184337.1"/>
    </source>
</evidence>
<dbReference type="CDD" id="cd00371">
    <property type="entry name" value="HMA"/>
    <property type="match status" value="1"/>
</dbReference>
<protein>
    <recommendedName>
        <fullName evidence="10">Periplasmic mercury ion-binding protein</fullName>
    </recommendedName>
</protein>
<gene>
    <name evidence="10 13" type="primary">merP</name>
    <name evidence="13" type="ORF">AB7878_18165</name>
</gene>
<comment type="similarity">
    <text evidence="2">Belongs to the MerP family.</text>
</comment>
<dbReference type="Proteomes" id="UP001562159">
    <property type="component" value="Unassembled WGS sequence"/>
</dbReference>
<dbReference type="Pfam" id="PF00403">
    <property type="entry name" value="HMA"/>
    <property type="match status" value="1"/>
</dbReference>